<dbReference type="Proteomes" id="UP000799324">
    <property type="component" value="Unassembled WGS sequence"/>
</dbReference>
<feature type="region of interest" description="Disordered" evidence="1">
    <location>
        <begin position="25"/>
        <end position="107"/>
    </location>
</feature>
<name>A0A6A6TBA3_9PLEO</name>
<reference evidence="2" key="1">
    <citation type="journal article" date="2020" name="Stud. Mycol.">
        <title>101 Dothideomycetes genomes: a test case for predicting lifestyles and emergence of pathogens.</title>
        <authorList>
            <person name="Haridas S."/>
            <person name="Albert R."/>
            <person name="Binder M."/>
            <person name="Bloem J."/>
            <person name="Labutti K."/>
            <person name="Salamov A."/>
            <person name="Andreopoulos B."/>
            <person name="Baker S."/>
            <person name="Barry K."/>
            <person name="Bills G."/>
            <person name="Bluhm B."/>
            <person name="Cannon C."/>
            <person name="Castanera R."/>
            <person name="Culley D."/>
            <person name="Daum C."/>
            <person name="Ezra D."/>
            <person name="Gonzalez J."/>
            <person name="Henrissat B."/>
            <person name="Kuo A."/>
            <person name="Liang C."/>
            <person name="Lipzen A."/>
            <person name="Lutzoni F."/>
            <person name="Magnuson J."/>
            <person name="Mondo S."/>
            <person name="Nolan M."/>
            <person name="Ohm R."/>
            <person name="Pangilinan J."/>
            <person name="Park H.-J."/>
            <person name="Ramirez L."/>
            <person name="Alfaro M."/>
            <person name="Sun H."/>
            <person name="Tritt A."/>
            <person name="Yoshinaga Y."/>
            <person name="Zwiers L.-H."/>
            <person name="Turgeon B."/>
            <person name="Goodwin S."/>
            <person name="Spatafora J."/>
            <person name="Crous P."/>
            <person name="Grigoriev I."/>
        </authorList>
    </citation>
    <scope>NUCLEOTIDE SEQUENCE</scope>
    <source>
        <strain evidence="2">CBS 122681</strain>
    </source>
</reference>
<feature type="compositionally biased region" description="Polar residues" evidence="1">
    <location>
        <begin position="70"/>
        <end position="79"/>
    </location>
</feature>
<protein>
    <submittedName>
        <fullName evidence="2">Uncharacterized protein</fullName>
    </submittedName>
</protein>
<accession>A0A6A6TBA3</accession>
<feature type="compositionally biased region" description="Basic and acidic residues" evidence="1">
    <location>
        <begin position="97"/>
        <end position="107"/>
    </location>
</feature>
<sequence>MKNPEEKLEQLRRSSVLEFEHLKAPIHPTAPLRELPEHSVVPENSTEHDHVDGKVPFGSDGSADAKIDSLSASNKSSGTEKPLFKEPGFGAETTTARAEDVLSPSER</sequence>
<dbReference type="EMBL" id="MU004339">
    <property type="protein sequence ID" value="KAF2656158.1"/>
    <property type="molecule type" value="Genomic_DNA"/>
</dbReference>
<proteinExistence type="predicted"/>
<evidence type="ECO:0000313" key="3">
    <source>
        <dbReference type="Proteomes" id="UP000799324"/>
    </source>
</evidence>
<evidence type="ECO:0000313" key="2">
    <source>
        <dbReference type="EMBL" id="KAF2656158.1"/>
    </source>
</evidence>
<evidence type="ECO:0000256" key="1">
    <source>
        <dbReference type="SAM" id="MobiDB-lite"/>
    </source>
</evidence>
<gene>
    <name evidence="2" type="ORF">K491DRAFT_715547</name>
</gene>
<keyword evidence="3" id="KW-1185">Reference proteome</keyword>
<organism evidence="2 3">
    <name type="scientific">Lophiostoma macrostomum CBS 122681</name>
    <dbReference type="NCBI Taxonomy" id="1314788"/>
    <lineage>
        <taxon>Eukaryota</taxon>
        <taxon>Fungi</taxon>
        <taxon>Dikarya</taxon>
        <taxon>Ascomycota</taxon>
        <taxon>Pezizomycotina</taxon>
        <taxon>Dothideomycetes</taxon>
        <taxon>Pleosporomycetidae</taxon>
        <taxon>Pleosporales</taxon>
        <taxon>Lophiostomataceae</taxon>
        <taxon>Lophiostoma</taxon>
    </lineage>
</organism>
<dbReference type="AlphaFoldDB" id="A0A6A6TBA3"/>